<dbReference type="Proteomes" id="UP001062846">
    <property type="component" value="Chromosome 1"/>
</dbReference>
<gene>
    <name evidence="1" type="ORF">RHMOL_Rhmol01G0170800</name>
</gene>
<sequence length="323" mass="36782">MTRTRAMNEFCKCRPPTFNGDTNPTMVETWLKEVKVILDTLEITRDGDRVALATYQLKGEARYCKYFPMPLRLAKEQEFLNLKQGTMTVTQYAAKFEELSHYAPTAIATEDKKARRFEWGLTTARRAVVAQAFTAYTEVVKCVLRLESEETDFKTGGGRRIITPVDLFGPNHPTTTVGTTPPNPLTHLKATNHGRLLHQDIVNRRGKRGQQPGQADFVNQNPEGPSQQQNGQSKGKQPMRTQQGTGGRIFALQTEEQEPDPSMIQDSTMRQAVRWLKQLQPHLVKQVMRLNSIFKTCRGLRWMPKTLTYYIEILLGPVGAFRR</sequence>
<evidence type="ECO:0000313" key="2">
    <source>
        <dbReference type="Proteomes" id="UP001062846"/>
    </source>
</evidence>
<protein>
    <submittedName>
        <fullName evidence="1">Uncharacterized protein</fullName>
    </submittedName>
</protein>
<name>A0ACC0Q489_RHOML</name>
<keyword evidence="2" id="KW-1185">Reference proteome</keyword>
<comment type="caution">
    <text evidence="1">The sequence shown here is derived from an EMBL/GenBank/DDBJ whole genome shotgun (WGS) entry which is preliminary data.</text>
</comment>
<reference evidence="1" key="1">
    <citation type="submission" date="2022-02" db="EMBL/GenBank/DDBJ databases">
        <title>Plant Genome Project.</title>
        <authorList>
            <person name="Zhang R.-G."/>
        </authorList>
    </citation>
    <scope>NUCLEOTIDE SEQUENCE</scope>
    <source>
        <strain evidence="1">AT1</strain>
    </source>
</reference>
<proteinExistence type="predicted"/>
<organism evidence="1 2">
    <name type="scientific">Rhododendron molle</name>
    <name type="common">Chinese azalea</name>
    <name type="synonym">Azalea mollis</name>
    <dbReference type="NCBI Taxonomy" id="49168"/>
    <lineage>
        <taxon>Eukaryota</taxon>
        <taxon>Viridiplantae</taxon>
        <taxon>Streptophyta</taxon>
        <taxon>Embryophyta</taxon>
        <taxon>Tracheophyta</taxon>
        <taxon>Spermatophyta</taxon>
        <taxon>Magnoliopsida</taxon>
        <taxon>eudicotyledons</taxon>
        <taxon>Gunneridae</taxon>
        <taxon>Pentapetalae</taxon>
        <taxon>asterids</taxon>
        <taxon>Ericales</taxon>
        <taxon>Ericaceae</taxon>
        <taxon>Ericoideae</taxon>
        <taxon>Rhodoreae</taxon>
        <taxon>Rhododendron</taxon>
    </lineage>
</organism>
<evidence type="ECO:0000313" key="1">
    <source>
        <dbReference type="EMBL" id="KAI8572079.1"/>
    </source>
</evidence>
<dbReference type="EMBL" id="CM046388">
    <property type="protein sequence ID" value="KAI8572079.1"/>
    <property type="molecule type" value="Genomic_DNA"/>
</dbReference>
<accession>A0ACC0Q489</accession>